<dbReference type="GO" id="GO:0003978">
    <property type="term" value="F:UDP-glucose 4-epimerase activity"/>
    <property type="evidence" value="ECO:0007669"/>
    <property type="project" value="UniProtKB-UniRule"/>
</dbReference>
<dbReference type="PANTHER" id="PTHR43725">
    <property type="entry name" value="UDP-GLUCOSE 4-EPIMERASE"/>
    <property type="match status" value="1"/>
</dbReference>
<evidence type="ECO:0000256" key="3">
    <source>
        <dbReference type="ARBA" id="ARBA00004947"/>
    </source>
</evidence>
<comment type="catalytic activity">
    <reaction evidence="1 9">
        <text>UDP-alpha-D-glucose = UDP-alpha-D-galactose</text>
        <dbReference type="Rhea" id="RHEA:22168"/>
        <dbReference type="ChEBI" id="CHEBI:58885"/>
        <dbReference type="ChEBI" id="CHEBI:66914"/>
        <dbReference type="EC" id="5.1.3.2"/>
    </reaction>
</comment>
<dbReference type="InterPro" id="IPR016040">
    <property type="entry name" value="NAD(P)-bd_dom"/>
</dbReference>
<evidence type="ECO:0000313" key="12">
    <source>
        <dbReference type="Proteomes" id="UP000244090"/>
    </source>
</evidence>
<comment type="caution">
    <text evidence="11">The sequence shown here is derived from an EMBL/GenBank/DDBJ whole genome shotgun (WGS) entry which is preliminary data.</text>
</comment>
<evidence type="ECO:0000256" key="4">
    <source>
        <dbReference type="ARBA" id="ARBA00007637"/>
    </source>
</evidence>
<comment type="pathway">
    <text evidence="3 9">Carbohydrate metabolism; galactose metabolism.</text>
</comment>
<dbReference type="InterPro" id="IPR036291">
    <property type="entry name" value="NAD(P)-bd_dom_sf"/>
</dbReference>
<dbReference type="GO" id="GO:0006012">
    <property type="term" value="P:galactose metabolic process"/>
    <property type="evidence" value="ECO:0007669"/>
    <property type="project" value="UniProtKB-UniPathway"/>
</dbReference>
<dbReference type="OrthoDB" id="9801785at2"/>
<dbReference type="Gene3D" id="3.40.50.720">
    <property type="entry name" value="NAD(P)-binding Rossmann-like Domain"/>
    <property type="match status" value="1"/>
</dbReference>
<dbReference type="Pfam" id="PF16363">
    <property type="entry name" value="GDP_Man_Dehyd"/>
    <property type="match status" value="1"/>
</dbReference>
<evidence type="ECO:0000256" key="5">
    <source>
        <dbReference type="ARBA" id="ARBA00013189"/>
    </source>
</evidence>
<comment type="subunit">
    <text evidence="9">Homodimer.</text>
</comment>
<proteinExistence type="inferred from homology"/>
<dbReference type="InterPro" id="IPR005886">
    <property type="entry name" value="UDP_G4E"/>
</dbReference>
<dbReference type="Proteomes" id="UP000244090">
    <property type="component" value="Unassembled WGS sequence"/>
</dbReference>
<dbReference type="SUPFAM" id="SSF51735">
    <property type="entry name" value="NAD(P)-binding Rossmann-fold domains"/>
    <property type="match status" value="1"/>
</dbReference>
<feature type="domain" description="NAD(P)-binding" evidence="10">
    <location>
        <begin position="6"/>
        <end position="329"/>
    </location>
</feature>
<reference evidence="11 12" key="1">
    <citation type="submission" date="2018-04" db="EMBL/GenBank/DDBJ databases">
        <title>Genomic Encyclopedia of Archaeal and Bacterial Type Strains, Phase II (KMG-II): from individual species to whole genera.</title>
        <authorList>
            <person name="Goeker M."/>
        </authorList>
    </citation>
    <scope>NUCLEOTIDE SEQUENCE [LARGE SCALE GENOMIC DNA]</scope>
    <source>
        <strain evidence="11 12">DSM 25731</strain>
    </source>
</reference>
<sequence length="351" mass="39245">MNKKVIVTGGCGYIGSHTVVELIENGFETVVFDNLSNSKEFILDRIQQITGVKPQFEKVDLANAEASDKAYQKHADAIAIINFAAYKAVGESVQKPMMYYKNNLYALINSIEAQQKYGIYHFIFSSSATVYGEPDILPITEMNQIKRPFSPYGNTKKIAEEILEDFSKSNEAFKVVSLRYFNPIGAHNSGLIGELPNGIPNNLLPYITQCAAGVLKELQVFGDDYNTKDGTAIRDYIHVVDLAKAHVQSLERLLANKEEANFEVFNLGTGNGFTVLDIIKTFEKVAKVNLNYKIVDRRAGDVEALYAETQQAAEKLAWSATLNLEDMIRSSWNWEQSIRDITDKTSGEAKR</sequence>
<evidence type="ECO:0000259" key="10">
    <source>
        <dbReference type="Pfam" id="PF16363"/>
    </source>
</evidence>
<dbReference type="PANTHER" id="PTHR43725:SF47">
    <property type="entry name" value="UDP-GLUCOSE 4-EPIMERASE"/>
    <property type="match status" value="1"/>
</dbReference>
<dbReference type="UniPathway" id="UPA00214"/>
<keyword evidence="8 9" id="KW-0413">Isomerase</keyword>
<dbReference type="AlphaFoldDB" id="A0A2T6BUE7"/>
<comment type="similarity">
    <text evidence="4 9">Belongs to the NAD(P)-dependent epimerase/dehydratase family.</text>
</comment>
<accession>A0A2T6BUE7</accession>
<evidence type="ECO:0000256" key="1">
    <source>
        <dbReference type="ARBA" id="ARBA00000083"/>
    </source>
</evidence>
<dbReference type="NCBIfam" id="TIGR01179">
    <property type="entry name" value="galE"/>
    <property type="match status" value="1"/>
</dbReference>
<dbReference type="Gene3D" id="3.90.25.10">
    <property type="entry name" value="UDP-galactose 4-epimerase, domain 1"/>
    <property type="match status" value="1"/>
</dbReference>
<name>A0A2T6BUE7_9FLAO</name>
<evidence type="ECO:0000256" key="7">
    <source>
        <dbReference type="ARBA" id="ARBA00023027"/>
    </source>
</evidence>
<keyword evidence="7 9" id="KW-0520">NAD</keyword>
<keyword evidence="12" id="KW-1185">Reference proteome</keyword>
<dbReference type="RefSeq" id="WP_108115866.1">
    <property type="nucleotide sequence ID" value="NZ_QBKT01000008.1"/>
</dbReference>
<dbReference type="EC" id="5.1.3.2" evidence="5 9"/>
<dbReference type="GO" id="GO:0005829">
    <property type="term" value="C:cytosol"/>
    <property type="evidence" value="ECO:0007669"/>
    <property type="project" value="TreeGrafter"/>
</dbReference>
<evidence type="ECO:0000256" key="9">
    <source>
        <dbReference type="RuleBase" id="RU366046"/>
    </source>
</evidence>
<organism evidence="11 12">
    <name type="scientific">Kordia periserrulae</name>
    <dbReference type="NCBI Taxonomy" id="701523"/>
    <lineage>
        <taxon>Bacteria</taxon>
        <taxon>Pseudomonadati</taxon>
        <taxon>Bacteroidota</taxon>
        <taxon>Flavobacteriia</taxon>
        <taxon>Flavobacteriales</taxon>
        <taxon>Flavobacteriaceae</taxon>
        <taxon>Kordia</taxon>
    </lineage>
</organism>
<gene>
    <name evidence="11" type="ORF">C8N46_10815</name>
</gene>
<evidence type="ECO:0000313" key="11">
    <source>
        <dbReference type="EMBL" id="PTX59705.1"/>
    </source>
</evidence>
<comment type="cofactor">
    <cofactor evidence="2 9">
        <name>NAD(+)</name>
        <dbReference type="ChEBI" id="CHEBI:57540"/>
    </cofactor>
</comment>
<evidence type="ECO:0000256" key="2">
    <source>
        <dbReference type="ARBA" id="ARBA00001911"/>
    </source>
</evidence>
<protein>
    <recommendedName>
        <fullName evidence="6 9">UDP-glucose 4-epimerase</fullName>
        <ecNumber evidence="5 9">5.1.3.2</ecNumber>
    </recommendedName>
</protein>
<evidence type="ECO:0000256" key="6">
    <source>
        <dbReference type="ARBA" id="ARBA00018569"/>
    </source>
</evidence>
<dbReference type="CDD" id="cd05247">
    <property type="entry name" value="UDP_G4E_1_SDR_e"/>
    <property type="match status" value="1"/>
</dbReference>
<evidence type="ECO:0000256" key="8">
    <source>
        <dbReference type="ARBA" id="ARBA00023235"/>
    </source>
</evidence>
<dbReference type="EMBL" id="QBKT01000008">
    <property type="protein sequence ID" value="PTX59705.1"/>
    <property type="molecule type" value="Genomic_DNA"/>
</dbReference>
<keyword evidence="9" id="KW-0119">Carbohydrate metabolism</keyword>